<reference evidence="3" key="1">
    <citation type="submission" date="2021-01" db="EMBL/GenBank/DDBJ databases">
        <authorList>
            <person name="Corre E."/>
            <person name="Pelletier E."/>
            <person name="Niang G."/>
            <person name="Scheremetjew M."/>
            <person name="Finn R."/>
            <person name="Kale V."/>
            <person name="Holt S."/>
            <person name="Cochrane G."/>
            <person name="Meng A."/>
            <person name="Brown T."/>
            <person name="Cohen L."/>
        </authorList>
    </citation>
    <scope>NUCLEOTIDE SEQUENCE</scope>
    <source>
        <strain evidence="3">Pbaha01</strain>
    </source>
</reference>
<dbReference type="Pfam" id="PF14295">
    <property type="entry name" value="PAN_4"/>
    <property type="match status" value="1"/>
</dbReference>
<keyword evidence="1" id="KW-1133">Transmembrane helix</keyword>
<dbReference type="EMBL" id="HBEG01041766">
    <property type="protein sequence ID" value="CAD8381840.1"/>
    <property type="molecule type" value="Transcribed_RNA"/>
</dbReference>
<dbReference type="SUPFAM" id="SSF57414">
    <property type="entry name" value="Hairpin loop containing domain-like"/>
    <property type="match status" value="1"/>
</dbReference>
<gene>
    <name evidence="3" type="ORF">PBAH0796_LOCUS25528</name>
</gene>
<name>A0A7S0B316_9DINO</name>
<dbReference type="Gene3D" id="3.50.4.10">
    <property type="entry name" value="Hepatocyte Growth Factor"/>
    <property type="match status" value="1"/>
</dbReference>
<keyword evidence="1" id="KW-0472">Membrane</keyword>
<organism evidence="3">
    <name type="scientific">Pyrodinium bahamense</name>
    <dbReference type="NCBI Taxonomy" id="73915"/>
    <lineage>
        <taxon>Eukaryota</taxon>
        <taxon>Sar</taxon>
        <taxon>Alveolata</taxon>
        <taxon>Dinophyceae</taxon>
        <taxon>Gonyaulacales</taxon>
        <taxon>Pyrocystaceae</taxon>
        <taxon>Pyrodinium</taxon>
    </lineage>
</organism>
<feature type="domain" description="Apple" evidence="2">
    <location>
        <begin position="111"/>
        <end position="160"/>
    </location>
</feature>
<evidence type="ECO:0000313" key="3">
    <source>
        <dbReference type="EMBL" id="CAD8381840.1"/>
    </source>
</evidence>
<feature type="transmembrane region" description="Helical" evidence="1">
    <location>
        <begin position="49"/>
        <end position="72"/>
    </location>
</feature>
<accession>A0A7S0B316</accession>
<evidence type="ECO:0000256" key="1">
    <source>
        <dbReference type="SAM" id="Phobius"/>
    </source>
</evidence>
<sequence>MSADNGARPRFPELPCIVHGWSPPSRCALFQVAKAGIRGLRWRSCAKSAAMLAVLACFCTLYARVAGAAAMWRPEHRQLMARVDSDTDMPPHMEPDAQDLGYCGMIEDNMDFWTNNLYNIDNITSAEGCCAECQQYPMCRAWTWGKVRGVVGLSDVCYLKGLAPGAVMRKVRNRNTTSGTPFRTDEPGRASLFCFSSPSFGTSDCQLLALSRKLQTGIFDCDESAVYRRKPSQHATRCSVVQESSQCSEWEPTGSCVDSEGFLQVWKKVVSDGRFRYHRWTVKVDPDAVFLPKRLRLVLRTFPEPAVGVYFNNCEDGLVSSIEVLSRRALQAYALGYLRCTAGKEQLQIDKPWAEGHFIDQCLSQVLRVQRHTELSLLSDTSCKSSSSGSACSGGQVAFHPFTTTGTYETCILSADVGIS</sequence>
<dbReference type="AlphaFoldDB" id="A0A7S0B316"/>
<dbReference type="InterPro" id="IPR003609">
    <property type="entry name" value="Pan_app"/>
</dbReference>
<evidence type="ECO:0000259" key="2">
    <source>
        <dbReference type="Pfam" id="PF14295"/>
    </source>
</evidence>
<keyword evidence="1" id="KW-0812">Transmembrane</keyword>
<protein>
    <recommendedName>
        <fullName evidence="2">Apple domain-containing protein</fullName>
    </recommendedName>
</protein>
<proteinExistence type="predicted"/>